<proteinExistence type="predicted"/>
<evidence type="ECO:0000313" key="3">
    <source>
        <dbReference type="Proteomes" id="UP000265515"/>
    </source>
</evidence>
<feature type="compositionally biased region" description="Acidic residues" evidence="1">
    <location>
        <begin position="202"/>
        <end position="211"/>
    </location>
</feature>
<protein>
    <submittedName>
        <fullName evidence="2">Uncharacterized protein</fullName>
    </submittedName>
</protein>
<feature type="compositionally biased region" description="Acidic residues" evidence="1">
    <location>
        <begin position="227"/>
        <end position="259"/>
    </location>
</feature>
<sequence length="362" mass="40902">MNRHRLSTFTLPSDVPVFWQSAVDTSLSFTTKHLDVSILSALPWGRWWQWQAYVALSFCLLEVAFHWAEPADRTVESEVPDDEVELLLVQAWTTSTEGDFMGIIFGEVRDDNLGSITDELLVFLVQLLDDLPLEIVSRCDERPGTATLTRSLEPHVLWSTCTELDEGSYYLSSRGVHLTVDVTDLSRWDPLVQRPEGQTSEEAQEEEEESEESTKEEERNDDPDYRESEDEVLGEAGSGEDNEEQEDDSEEEAGEEEATSTDSSEAAELTREEQEAEDQKQREKGSRTQDRHRGCRREILRSIWSLRGKKTREMEPPQPGPQQAAAAEEMDPPLNPLHPPVPPLRRDAGARPSSPVIIPSSP</sequence>
<organism evidence="2 3">
    <name type="scientific">Chara braunii</name>
    <name type="common">Braun's stonewort</name>
    <dbReference type="NCBI Taxonomy" id="69332"/>
    <lineage>
        <taxon>Eukaryota</taxon>
        <taxon>Viridiplantae</taxon>
        <taxon>Streptophyta</taxon>
        <taxon>Charophyceae</taxon>
        <taxon>Charales</taxon>
        <taxon>Characeae</taxon>
        <taxon>Chara</taxon>
    </lineage>
</organism>
<feature type="compositionally biased region" description="Basic and acidic residues" evidence="1">
    <location>
        <begin position="212"/>
        <end position="226"/>
    </location>
</feature>
<accession>A0A388LWL4</accession>
<feature type="compositionally biased region" description="Basic and acidic residues" evidence="1">
    <location>
        <begin position="268"/>
        <end position="300"/>
    </location>
</feature>
<evidence type="ECO:0000256" key="1">
    <source>
        <dbReference type="SAM" id="MobiDB-lite"/>
    </source>
</evidence>
<feature type="region of interest" description="Disordered" evidence="1">
    <location>
        <begin position="189"/>
        <end position="362"/>
    </location>
</feature>
<feature type="compositionally biased region" description="Low complexity" evidence="1">
    <location>
        <begin position="352"/>
        <end position="362"/>
    </location>
</feature>
<evidence type="ECO:0000313" key="2">
    <source>
        <dbReference type="EMBL" id="GBG86714.1"/>
    </source>
</evidence>
<keyword evidence="3" id="KW-1185">Reference proteome</keyword>
<name>A0A388LWL4_CHABU</name>
<gene>
    <name evidence="2" type="ORF">CBR_g41778</name>
</gene>
<reference evidence="2 3" key="1">
    <citation type="journal article" date="2018" name="Cell">
        <title>The Chara Genome: Secondary Complexity and Implications for Plant Terrestrialization.</title>
        <authorList>
            <person name="Nishiyama T."/>
            <person name="Sakayama H."/>
            <person name="Vries J.D."/>
            <person name="Buschmann H."/>
            <person name="Saint-Marcoux D."/>
            <person name="Ullrich K.K."/>
            <person name="Haas F.B."/>
            <person name="Vanderstraeten L."/>
            <person name="Becker D."/>
            <person name="Lang D."/>
            <person name="Vosolsobe S."/>
            <person name="Rombauts S."/>
            <person name="Wilhelmsson P.K.I."/>
            <person name="Janitza P."/>
            <person name="Kern R."/>
            <person name="Heyl A."/>
            <person name="Rumpler F."/>
            <person name="Villalobos L.I.A.C."/>
            <person name="Clay J.M."/>
            <person name="Skokan R."/>
            <person name="Toyoda A."/>
            <person name="Suzuki Y."/>
            <person name="Kagoshima H."/>
            <person name="Schijlen E."/>
            <person name="Tajeshwar N."/>
            <person name="Catarino B."/>
            <person name="Hetherington A.J."/>
            <person name="Saltykova A."/>
            <person name="Bonnot C."/>
            <person name="Breuninger H."/>
            <person name="Symeonidi A."/>
            <person name="Radhakrishnan G.V."/>
            <person name="Van Nieuwerburgh F."/>
            <person name="Deforce D."/>
            <person name="Chang C."/>
            <person name="Karol K.G."/>
            <person name="Hedrich R."/>
            <person name="Ulvskov P."/>
            <person name="Glockner G."/>
            <person name="Delwiche C.F."/>
            <person name="Petrasek J."/>
            <person name="Van de Peer Y."/>
            <person name="Friml J."/>
            <person name="Beilby M."/>
            <person name="Dolan L."/>
            <person name="Kohara Y."/>
            <person name="Sugano S."/>
            <person name="Fujiyama A."/>
            <person name="Delaux P.-M."/>
            <person name="Quint M."/>
            <person name="TheiBen G."/>
            <person name="Hagemann M."/>
            <person name="Harholt J."/>
            <person name="Dunand C."/>
            <person name="Zachgo S."/>
            <person name="Langdale J."/>
            <person name="Maumus F."/>
            <person name="Straeten D.V.D."/>
            <person name="Gould S.B."/>
            <person name="Rensing S.A."/>
        </authorList>
    </citation>
    <scope>NUCLEOTIDE SEQUENCE [LARGE SCALE GENOMIC DNA]</scope>
    <source>
        <strain evidence="2 3">S276</strain>
    </source>
</reference>
<dbReference type="Gramene" id="GBG86714">
    <property type="protein sequence ID" value="GBG86714"/>
    <property type="gene ID" value="CBR_g41778"/>
</dbReference>
<dbReference type="EMBL" id="BFEA01000576">
    <property type="protein sequence ID" value="GBG86714.1"/>
    <property type="molecule type" value="Genomic_DNA"/>
</dbReference>
<dbReference type="AlphaFoldDB" id="A0A388LWL4"/>
<dbReference type="Proteomes" id="UP000265515">
    <property type="component" value="Unassembled WGS sequence"/>
</dbReference>
<feature type="compositionally biased region" description="Pro residues" evidence="1">
    <location>
        <begin position="333"/>
        <end position="343"/>
    </location>
</feature>
<comment type="caution">
    <text evidence="2">The sequence shown here is derived from an EMBL/GenBank/DDBJ whole genome shotgun (WGS) entry which is preliminary data.</text>
</comment>